<comment type="caution">
    <text evidence="2">The sequence shown here is derived from an EMBL/GenBank/DDBJ whole genome shotgun (WGS) entry which is preliminary data.</text>
</comment>
<dbReference type="PROSITE" id="PS51819">
    <property type="entry name" value="VOC"/>
    <property type="match status" value="1"/>
</dbReference>
<dbReference type="SUPFAM" id="SSF54593">
    <property type="entry name" value="Glyoxalase/Bleomycin resistance protein/Dihydroxybiphenyl dioxygenase"/>
    <property type="match status" value="1"/>
</dbReference>
<reference evidence="2 3" key="1">
    <citation type="submission" date="2020-04" db="EMBL/GenBank/DDBJ databases">
        <authorList>
            <person name="Zhang R."/>
            <person name="Schippers A."/>
        </authorList>
    </citation>
    <scope>NUCLEOTIDE SEQUENCE [LARGE SCALE GENOMIC DNA]</scope>
    <source>
        <strain evidence="2 3">DSM 109850</strain>
    </source>
</reference>
<accession>A0A7Y0L0P2</accession>
<keyword evidence="3" id="KW-1185">Reference proteome</keyword>
<evidence type="ECO:0000313" key="2">
    <source>
        <dbReference type="EMBL" id="NMP20878.1"/>
    </source>
</evidence>
<gene>
    <name evidence="2" type="ORF">HIJ39_00700</name>
</gene>
<evidence type="ECO:0000313" key="3">
    <source>
        <dbReference type="Proteomes" id="UP000533476"/>
    </source>
</evidence>
<dbReference type="AlphaFoldDB" id="A0A7Y0L0P2"/>
<name>A0A7Y0L0P2_9FIRM</name>
<dbReference type="Proteomes" id="UP000533476">
    <property type="component" value="Unassembled WGS sequence"/>
</dbReference>
<dbReference type="EMBL" id="JABBVZ010000002">
    <property type="protein sequence ID" value="NMP20878.1"/>
    <property type="molecule type" value="Genomic_DNA"/>
</dbReference>
<sequence>MTPKNVDHLVLEVRDMEKSLAFYCGLLGLPAERLDLFQQGQAPFVSVRAGTTLVDLFPSDNPSAGPPHFCVEFSDPIEEIIAALKAHGIDPGKPKPRFGARGTGLSVYVYDPDGHQVEIRTYHA</sequence>
<dbReference type="RefSeq" id="WP_169095666.1">
    <property type="nucleotide sequence ID" value="NZ_JABBVZ010000002.1"/>
</dbReference>
<dbReference type="InterPro" id="IPR050383">
    <property type="entry name" value="GlyoxalaseI/FosfomycinResist"/>
</dbReference>
<dbReference type="InterPro" id="IPR029068">
    <property type="entry name" value="Glyas_Bleomycin-R_OHBP_Dase"/>
</dbReference>
<dbReference type="Pfam" id="PF00903">
    <property type="entry name" value="Glyoxalase"/>
    <property type="match status" value="1"/>
</dbReference>
<dbReference type="InterPro" id="IPR037523">
    <property type="entry name" value="VOC_core"/>
</dbReference>
<dbReference type="Gene3D" id="3.10.180.10">
    <property type="entry name" value="2,3-Dihydroxybiphenyl 1,2-Dioxygenase, domain 1"/>
    <property type="match status" value="1"/>
</dbReference>
<dbReference type="PANTHER" id="PTHR21366">
    <property type="entry name" value="GLYOXALASE FAMILY PROTEIN"/>
    <property type="match status" value="1"/>
</dbReference>
<dbReference type="InterPro" id="IPR004360">
    <property type="entry name" value="Glyas_Fos-R_dOase_dom"/>
</dbReference>
<protein>
    <submittedName>
        <fullName evidence="2">VOC family virulence protein</fullName>
    </submittedName>
</protein>
<evidence type="ECO:0000259" key="1">
    <source>
        <dbReference type="PROSITE" id="PS51819"/>
    </source>
</evidence>
<proteinExistence type="predicted"/>
<dbReference type="PANTHER" id="PTHR21366:SF14">
    <property type="entry name" value="GLYOXALASE DOMAIN-CONTAINING PROTEIN 5"/>
    <property type="match status" value="1"/>
</dbReference>
<organism evidence="2 3">
    <name type="scientific">Sulfobacillus harzensis</name>
    <dbReference type="NCBI Taxonomy" id="2729629"/>
    <lineage>
        <taxon>Bacteria</taxon>
        <taxon>Bacillati</taxon>
        <taxon>Bacillota</taxon>
        <taxon>Clostridia</taxon>
        <taxon>Eubacteriales</taxon>
        <taxon>Clostridiales Family XVII. Incertae Sedis</taxon>
        <taxon>Sulfobacillus</taxon>
    </lineage>
</organism>
<feature type="domain" description="VOC" evidence="1">
    <location>
        <begin position="5"/>
        <end position="122"/>
    </location>
</feature>